<dbReference type="AlphaFoldDB" id="A0A0A9C9U7"/>
<accession>A0A0A9C9U7</accession>
<protein>
    <submittedName>
        <fullName evidence="1">Uncharacterized protein</fullName>
    </submittedName>
</protein>
<organism evidence="1">
    <name type="scientific">Arundo donax</name>
    <name type="common">Giant reed</name>
    <name type="synonym">Donax arundinaceus</name>
    <dbReference type="NCBI Taxonomy" id="35708"/>
    <lineage>
        <taxon>Eukaryota</taxon>
        <taxon>Viridiplantae</taxon>
        <taxon>Streptophyta</taxon>
        <taxon>Embryophyta</taxon>
        <taxon>Tracheophyta</taxon>
        <taxon>Spermatophyta</taxon>
        <taxon>Magnoliopsida</taxon>
        <taxon>Liliopsida</taxon>
        <taxon>Poales</taxon>
        <taxon>Poaceae</taxon>
        <taxon>PACMAD clade</taxon>
        <taxon>Arundinoideae</taxon>
        <taxon>Arundineae</taxon>
        <taxon>Arundo</taxon>
    </lineage>
</organism>
<reference evidence="1" key="1">
    <citation type="submission" date="2014-09" db="EMBL/GenBank/DDBJ databases">
        <authorList>
            <person name="Magalhaes I.L.F."/>
            <person name="Oliveira U."/>
            <person name="Santos F.R."/>
            <person name="Vidigal T.H.D.A."/>
            <person name="Brescovit A.D."/>
            <person name="Santos A.J."/>
        </authorList>
    </citation>
    <scope>NUCLEOTIDE SEQUENCE</scope>
    <source>
        <tissue evidence="1">Shoot tissue taken approximately 20 cm above the soil surface</tissue>
    </source>
</reference>
<sequence length="152" mass="16849">MFLIANVATERPQLLISLIPNLLRSTRSLCLLNLPLPPLLRCSNIMFGRQFFFSGQGFKRSMWCIMARTTPTMIAPTLTTSPAEAASAASVIVVAGVTASPAVVVGVELQRGDDDHCCGQPAVLHQRHGHLTLRRLPQPRRSCAWCRWWKID</sequence>
<name>A0A0A9C9U7_ARUDO</name>
<proteinExistence type="predicted"/>
<reference evidence="1" key="2">
    <citation type="journal article" date="2015" name="Data Brief">
        <title>Shoot transcriptome of the giant reed, Arundo donax.</title>
        <authorList>
            <person name="Barrero R.A."/>
            <person name="Guerrero F.D."/>
            <person name="Moolhuijzen P."/>
            <person name="Goolsby J.A."/>
            <person name="Tidwell J."/>
            <person name="Bellgard S.E."/>
            <person name="Bellgard M.I."/>
        </authorList>
    </citation>
    <scope>NUCLEOTIDE SEQUENCE</scope>
    <source>
        <tissue evidence="1">Shoot tissue taken approximately 20 cm above the soil surface</tissue>
    </source>
</reference>
<dbReference type="EMBL" id="GBRH01227750">
    <property type="protein sequence ID" value="JAD70145.1"/>
    <property type="molecule type" value="Transcribed_RNA"/>
</dbReference>
<evidence type="ECO:0000313" key="1">
    <source>
        <dbReference type="EMBL" id="JAD70145.1"/>
    </source>
</evidence>